<evidence type="ECO:0000313" key="2">
    <source>
        <dbReference type="EMBL" id="MDF3836808.1"/>
    </source>
</evidence>
<sequence length="68" mass="7771">MHQPRRSRKPRYCAAQFDNQRWPGGWLVPRLQHHIDTAMAWVRAPSTTGDVLICPRPALSLHGAWALS</sequence>
<gene>
    <name evidence="2" type="ORF">P3W85_28205</name>
</gene>
<dbReference type="Proteomes" id="UP001216674">
    <property type="component" value="Unassembled WGS sequence"/>
</dbReference>
<organism evidence="2 3">
    <name type="scientific">Cupriavidus basilensis</name>
    <dbReference type="NCBI Taxonomy" id="68895"/>
    <lineage>
        <taxon>Bacteria</taxon>
        <taxon>Pseudomonadati</taxon>
        <taxon>Pseudomonadota</taxon>
        <taxon>Betaproteobacteria</taxon>
        <taxon>Burkholderiales</taxon>
        <taxon>Burkholderiaceae</taxon>
        <taxon>Cupriavidus</taxon>
    </lineage>
</organism>
<reference evidence="2 3" key="1">
    <citation type="submission" date="2023-03" db="EMBL/GenBank/DDBJ databases">
        <title>Draft assemblies of triclosan tolerant bacteria isolated from returned activated sludge.</title>
        <authorList>
            <person name="Van Hamelsveld S."/>
        </authorList>
    </citation>
    <scope>NUCLEOTIDE SEQUENCE [LARGE SCALE GENOMIC DNA]</scope>
    <source>
        <strain evidence="2 3">GW210010_S58</strain>
    </source>
</reference>
<name>A0ABT6AW57_9BURK</name>
<dbReference type="Pfam" id="PF14239">
    <property type="entry name" value="RRXRR"/>
    <property type="match status" value="1"/>
</dbReference>
<feature type="domain" description="RRXRR" evidence="1">
    <location>
        <begin position="4"/>
        <end position="44"/>
    </location>
</feature>
<comment type="caution">
    <text evidence="2">The sequence shown here is derived from an EMBL/GenBank/DDBJ whole genome shotgun (WGS) entry which is preliminary data.</text>
</comment>
<dbReference type="InterPro" id="IPR025938">
    <property type="entry name" value="RRXRR_dom"/>
</dbReference>
<proteinExistence type="predicted"/>
<dbReference type="EMBL" id="JARJLM010000464">
    <property type="protein sequence ID" value="MDF3836808.1"/>
    <property type="molecule type" value="Genomic_DNA"/>
</dbReference>
<evidence type="ECO:0000259" key="1">
    <source>
        <dbReference type="Pfam" id="PF14239"/>
    </source>
</evidence>
<keyword evidence="3" id="KW-1185">Reference proteome</keyword>
<evidence type="ECO:0000313" key="3">
    <source>
        <dbReference type="Proteomes" id="UP001216674"/>
    </source>
</evidence>
<accession>A0ABT6AW57</accession>
<protein>
    <submittedName>
        <fullName evidence="2">RRXRR domain-containing protein</fullName>
    </submittedName>
</protein>